<feature type="compositionally biased region" description="Basic and acidic residues" evidence="1">
    <location>
        <begin position="202"/>
        <end position="211"/>
    </location>
</feature>
<dbReference type="AlphaFoldDB" id="A0A938WRL1"/>
<dbReference type="Proteomes" id="UP000764045">
    <property type="component" value="Unassembled WGS sequence"/>
</dbReference>
<keyword evidence="2" id="KW-0472">Membrane</keyword>
<protein>
    <submittedName>
        <fullName evidence="3">Antitoxin</fullName>
    </submittedName>
</protein>
<keyword evidence="4" id="KW-1185">Reference proteome</keyword>
<gene>
    <name evidence="3" type="ORF">H6B30_14140</name>
</gene>
<reference evidence="3 4" key="1">
    <citation type="journal article" date="2021" name="Sci. Rep.">
        <title>The distribution of antibiotic resistance genes in chicken gut microbiota commensals.</title>
        <authorList>
            <person name="Juricova H."/>
            <person name="Matiasovicova J."/>
            <person name="Kubasova T."/>
            <person name="Cejkova D."/>
            <person name="Rychlik I."/>
        </authorList>
    </citation>
    <scope>NUCLEOTIDE SEQUENCE [LARGE SCALE GENOMIC DNA]</scope>
    <source>
        <strain evidence="3 4">An819</strain>
    </source>
</reference>
<dbReference type="RefSeq" id="WP_205111708.1">
    <property type="nucleotide sequence ID" value="NZ_JACJJL010000032.1"/>
</dbReference>
<sequence>MAGWARILGFGKKLVNNSATRSLGGAVVHPQRTLAGLGHATKTAVVGGGMGYLAWENIVNDKPVVRTVADVLVGEGAVDKGMEMAGEAAEKVEQAVDRAGEALQGVKEGVSTMNQTWGGIGTFLGNLTGGNGLDMFGNFFSNLGKGNVSGLGMLGLVASALLVFGRFGWLGKIGGLLLGMMLIGNNSKVERMQPATQNPEEAQERQGGRRR</sequence>
<evidence type="ECO:0000256" key="1">
    <source>
        <dbReference type="SAM" id="MobiDB-lite"/>
    </source>
</evidence>
<keyword evidence="2" id="KW-1133">Transmembrane helix</keyword>
<proteinExistence type="predicted"/>
<accession>A0A938WRL1</accession>
<name>A0A938WRL1_9BACT</name>
<keyword evidence="2" id="KW-0812">Transmembrane</keyword>
<evidence type="ECO:0000313" key="3">
    <source>
        <dbReference type="EMBL" id="MBM6662868.1"/>
    </source>
</evidence>
<organism evidence="3 4">
    <name type="scientific">Marseilla massiliensis</name>
    <dbReference type="NCBI Taxonomy" id="1841864"/>
    <lineage>
        <taxon>Bacteria</taxon>
        <taxon>Pseudomonadati</taxon>
        <taxon>Bacteroidota</taxon>
        <taxon>Bacteroidia</taxon>
        <taxon>Bacteroidales</taxon>
        <taxon>Prevotellaceae</taxon>
        <taxon>Marseilla</taxon>
    </lineage>
</organism>
<feature type="region of interest" description="Disordered" evidence="1">
    <location>
        <begin position="190"/>
        <end position="211"/>
    </location>
</feature>
<evidence type="ECO:0000256" key="2">
    <source>
        <dbReference type="SAM" id="Phobius"/>
    </source>
</evidence>
<feature type="transmembrane region" description="Helical" evidence="2">
    <location>
        <begin position="150"/>
        <end position="183"/>
    </location>
</feature>
<comment type="caution">
    <text evidence="3">The sequence shown here is derived from an EMBL/GenBank/DDBJ whole genome shotgun (WGS) entry which is preliminary data.</text>
</comment>
<dbReference type="EMBL" id="JACJJL010000032">
    <property type="protein sequence ID" value="MBM6662868.1"/>
    <property type="molecule type" value="Genomic_DNA"/>
</dbReference>
<evidence type="ECO:0000313" key="4">
    <source>
        <dbReference type="Proteomes" id="UP000764045"/>
    </source>
</evidence>